<reference evidence="8" key="1">
    <citation type="journal article" date="2020" name="Nat. Ecol. Evol.">
        <title>Deeply conserved synteny resolves early events in vertebrate evolution.</title>
        <authorList>
            <person name="Simakov O."/>
            <person name="Marletaz F."/>
            <person name="Yue J.X."/>
            <person name="O'Connell B."/>
            <person name="Jenkins J."/>
            <person name="Brandt A."/>
            <person name="Calef R."/>
            <person name="Tung C.H."/>
            <person name="Huang T.K."/>
            <person name="Schmutz J."/>
            <person name="Satoh N."/>
            <person name="Yu J.K."/>
            <person name="Putnam N.H."/>
            <person name="Green R.E."/>
            <person name="Rokhsar D.S."/>
        </authorList>
    </citation>
    <scope>NUCLEOTIDE SEQUENCE [LARGE SCALE GENOMIC DNA]</scope>
    <source>
        <strain evidence="8">S238N-H82</strain>
    </source>
</reference>
<name>A0A9J7M4H1_BRAFL</name>
<gene>
    <name evidence="9" type="primary">LOC118427423</name>
</gene>
<dbReference type="CDD" id="cd01115">
    <property type="entry name" value="SLC13_permease"/>
    <property type="match status" value="1"/>
</dbReference>
<sequence length="614" mass="67955">MAYRVLRELWAFRTSLVFWLVPLVFCPLPIYYAWTDFYTEAACGYVVIIMAFYWSCEVVPIGVTSLLPVVLLPALGIQSARDVCSNYMTDVTMLFIGGLMLAAAVQRWNLHKRFALRALMLFGTEPKWLMLGFMCVSAFLSMWISNTATTAMMAPVASAMLDEMRQEEEQEEEEENDTNDDLELKEVKTVDDPSVAKDLESRNMTPNGETVVGSVEVHVGNTKPPVVDDKTRRRRDLRDKGLLLCVCQAANIGGIASLTGTSPNLVCAREMDAQFPDGPGIDFATWFFFGFPTMVLCLVLAWVCLSFMYFGCSLCTGSCSCCQRRTRSRRHDAITKAYAELGPMTFAEGAALFHFVLMVLLWFFRDLRFISLESGRAAGWTYFFVPGYFTDGAVCITVAFSLFFFPSEKPRFLCCRSSVDDRPGPVPALLDWRSFSDRMPWFVPFIFGGGIALAGGVTASGLATWLGDQFSKVDGLPDWALLLVVCAAVAAFTEFATNSSGPSILLPILARMAERLCINPYYLMVPASISASFSFMLPVATMPNAIIYSYGKLSVLDMMKSGIWLNVLCLLVLMLTTHTLGIAVYGVDQFPSWATCLRDGVVTSNTTVGITPMA</sequence>
<organism evidence="8 9">
    <name type="scientific">Branchiostoma floridae</name>
    <name type="common">Florida lancelet</name>
    <name type="synonym">Amphioxus</name>
    <dbReference type="NCBI Taxonomy" id="7739"/>
    <lineage>
        <taxon>Eukaryota</taxon>
        <taxon>Metazoa</taxon>
        <taxon>Chordata</taxon>
        <taxon>Cephalochordata</taxon>
        <taxon>Leptocardii</taxon>
        <taxon>Amphioxiformes</taxon>
        <taxon>Branchiostomatidae</taxon>
        <taxon>Branchiostoma</taxon>
    </lineage>
</organism>
<comment type="similarity">
    <text evidence="2">Belongs to the SLC13A/DASS transporter (TC 2.A.47) family. NADC subfamily.</text>
</comment>
<reference evidence="9" key="2">
    <citation type="submission" date="2025-08" db="UniProtKB">
        <authorList>
            <consortium name="RefSeq"/>
        </authorList>
    </citation>
    <scope>IDENTIFICATION</scope>
    <source>
        <strain evidence="9">S238N-H82</strain>
        <tissue evidence="9">Testes</tissue>
    </source>
</reference>
<dbReference type="Pfam" id="PF00939">
    <property type="entry name" value="Na_sulph_symp"/>
    <property type="match status" value="1"/>
</dbReference>
<dbReference type="GO" id="GO:0005886">
    <property type="term" value="C:plasma membrane"/>
    <property type="evidence" value="ECO:0000318"/>
    <property type="project" value="GO_Central"/>
</dbReference>
<dbReference type="GO" id="GO:0022857">
    <property type="term" value="F:transmembrane transporter activity"/>
    <property type="evidence" value="ECO:0000318"/>
    <property type="project" value="GO_Central"/>
</dbReference>
<evidence type="ECO:0000256" key="7">
    <source>
        <dbReference type="SAM" id="Phobius"/>
    </source>
</evidence>
<accession>A0A9J7M4H1</accession>
<feature type="region of interest" description="Disordered" evidence="6">
    <location>
        <begin position="162"/>
        <end position="183"/>
    </location>
</feature>
<keyword evidence="5 7" id="KW-0472">Membrane</keyword>
<protein>
    <submittedName>
        <fullName evidence="9">Solute carrier family 13 member 5-like</fullName>
    </submittedName>
</protein>
<feature type="transmembrane region" description="Helical" evidence="7">
    <location>
        <begin position="337"/>
        <end position="363"/>
    </location>
</feature>
<evidence type="ECO:0000256" key="6">
    <source>
        <dbReference type="SAM" id="MobiDB-lite"/>
    </source>
</evidence>
<keyword evidence="4 7" id="KW-1133">Transmembrane helix</keyword>
<dbReference type="GeneID" id="118427423"/>
<dbReference type="KEGG" id="bfo:118427423"/>
<feature type="transmembrane region" description="Helical" evidence="7">
    <location>
        <begin position="128"/>
        <end position="145"/>
    </location>
</feature>
<feature type="transmembrane region" description="Helical" evidence="7">
    <location>
        <begin position="46"/>
        <end position="75"/>
    </location>
</feature>
<keyword evidence="3 7" id="KW-0812">Transmembrane</keyword>
<feature type="transmembrane region" description="Helical" evidence="7">
    <location>
        <begin position="242"/>
        <end position="263"/>
    </location>
</feature>
<feature type="transmembrane region" description="Helical" evidence="7">
    <location>
        <begin position="283"/>
        <end position="316"/>
    </location>
</feature>
<dbReference type="InterPro" id="IPR001898">
    <property type="entry name" value="SLC13A/DASS"/>
</dbReference>
<dbReference type="OrthoDB" id="6493944at2759"/>
<proteinExistence type="inferred from homology"/>
<feature type="transmembrane region" description="Helical" evidence="7">
    <location>
        <begin position="383"/>
        <end position="405"/>
    </location>
</feature>
<evidence type="ECO:0000256" key="3">
    <source>
        <dbReference type="ARBA" id="ARBA00022692"/>
    </source>
</evidence>
<feature type="transmembrane region" description="Helical" evidence="7">
    <location>
        <begin position="441"/>
        <end position="467"/>
    </location>
</feature>
<dbReference type="PANTHER" id="PTHR10283:SF136">
    <property type="entry name" value="CITRATE TRANSPORTER-LIKE DOMAIN-CONTAINING PROTEIN"/>
    <property type="match status" value="1"/>
</dbReference>
<feature type="transmembrane region" description="Helical" evidence="7">
    <location>
        <begin position="12"/>
        <end position="34"/>
    </location>
</feature>
<evidence type="ECO:0000256" key="4">
    <source>
        <dbReference type="ARBA" id="ARBA00022989"/>
    </source>
</evidence>
<feature type="transmembrane region" description="Helical" evidence="7">
    <location>
        <begin position="479"/>
        <end position="509"/>
    </location>
</feature>
<feature type="compositionally biased region" description="Acidic residues" evidence="6">
    <location>
        <begin position="165"/>
        <end position="181"/>
    </location>
</feature>
<feature type="transmembrane region" description="Helical" evidence="7">
    <location>
        <begin position="521"/>
        <end position="543"/>
    </location>
</feature>
<evidence type="ECO:0000256" key="2">
    <source>
        <dbReference type="ARBA" id="ARBA00006772"/>
    </source>
</evidence>
<dbReference type="GO" id="GO:0055085">
    <property type="term" value="P:transmembrane transport"/>
    <property type="evidence" value="ECO:0000318"/>
    <property type="project" value="GO_Central"/>
</dbReference>
<dbReference type="AlphaFoldDB" id="A0A9J7M4H1"/>
<comment type="subcellular location">
    <subcellularLocation>
        <location evidence="1">Membrane</location>
        <topology evidence="1">Multi-pass membrane protein</topology>
    </subcellularLocation>
</comment>
<feature type="transmembrane region" description="Helical" evidence="7">
    <location>
        <begin position="87"/>
        <end position="108"/>
    </location>
</feature>
<evidence type="ECO:0000256" key="5">
    <source>
        <dbReference type="ARBA" id="ARBA00023136"/>
    </source>
</evidence>
<dbReference type="Proteomes" id="UP000001554">
    <property type="component" value="Chromosome 1"/>
</dbReference>
<evidence type="ECO:0000313" key="8">
    <source>
        <dbReference type="Proteomes" id="UP000001554"/>
    </source>
</evidence>
<dbReference type="GO" id="GO:0015370">
    <property type="term" value="F:solute:sodium symporter activity"/>
    <property type="evidence" value="ECO:0007669"/>
    <property type="project" value="UniProtKB-ARBA"/>
</dbReference>
<keyword evidence="8" id="KW-1185">Reference proteome</keyword>
<dbReference type="PANTHER" id="PTHR10283">
    <property type="entry name" value="SOLUTE CARRIER FAMILY 13 MEMBER"/>
    <property type="match status" value="1"/>
</dbReference>
<dbReference type="RefSeq" id="XP_035693119.1">
    <property type="nucleotide sequence ID" value="XM_035837226.1"/>
</dbReference>
<evidence type="ECO:0000313" key="9">
    <source>
        <dbReference type="RefSeq" id="XP_035693119.1"/>
    </source>
</evidence>
<dbReference type="OMA" id="QSARDVC"/>
<feature type="transmembrane region" description="Helical" evidence="7">
    <location>
        <begin position="563"/>
        <end position="587"/>
    </location>
</feature>
<evidence type="ECO:0000256" key="1">
    <source>
        <dbReference type="ARBA" id="ARBA00004141"/>
    </source>
</evidence>